<comment type="caution">
    <text evidence="6">The sequence shown here is derived from an EMBL/GenBank/DDBJ whole genome shotgun (WGS) entry which is preliminary data.</text>
</comment>
<dbReference type="InterPro" id="IPR008271">
    <property type="entry name" value="Ser/Thr_kinase_AS"/>
</dbReference>
<dbReference type="GO" id="GO:0004674">
    <property type="term" value="F:protein serine/threonine kinase activity"/>
    <property type="evidence" value="ECO:0007669"/>
    <property type="project" value="TreeGrafter"/>
</dbReference>
<evidence type="ECO:0000313" key="7">
    <source>
        <dbReference type="Proteomes" id="UP000235388"/>
    </source>
</evidence>
<gene>
    <name evidence="6" type="ORF">PCANC_12984</name>
</gene>
<dbReference type="EMBL" id="PGCJ01000874">
    <property type="protein sequence ID" value="PLW16289.1"/>
    <property type="molecule type" value="Genomic_DNA"/>
</dbReference>
<keyword evidence="7" id="KW-1185">Reference proteome</keyword>
<keyword evidence="2 3" id="KW-0067">ATP-binding</keyword>
<evidence type="ECO:0000256" key="3">
    <source>
        <dbReference type="PROSITE-ProRule" id="PRU10141"/>
    </source>
</evidence>
<feature type="region of interest" description="Disordered" evidence="4">
    <location>
        <begin position="521"/>
        <end position="541"/>
    </location>
</feature>
<dbReference type="STRING" id="200324.A0A2N5SSR6"/>
<feature type="domain" description="Protein kinase" evidence="5">
    <location>
        <begin position="92"/>
        <end position="402"/>
    </location>
</feature>
<dbReference type="CDD" id="cd14008">
    <property type="entry name" value="STKc_LKB1_CaMKK"/>
    <property type="match status" value="1"/>
</dbReference>
<dbReference type="PROSITE" id="PS50011">
    <property type="entry name" value="PROTEIN_KINASE_DOM"/>
    <property type="match status" value="1"/>
</dbReference>
<feature type="compositionally biased region" description="Basic and acidic residues" evidence="4">
    <location>
        <begin position="405"/>
        <end position="414"/>
    </location>
</feature>
<dbReference type="Pfam" id="PF00069">
    <property type="entry name" value="Pkinase"/>
    <property type="match status" value="1"/>
</dbReference>
<feature type="compositionally biased region" description="Low complexity" evidence="4">
    <location>
        <begin position="16"/>
        <end position="31"/>
    </location>
</feature>
<dbReference type="SUPFAM" id="SSF56112">
    <property type="entry name" value="Protein kinase-like (PK-like)"/>
    <property type="match status" value="1"/>
</dbReference>
<dbReference type="PANTHER" id="PTHR24346:SF77">
    <property type="entry name" value="SERINE THREONINE PROTEIN KINASE"/>
    <property type="match status" value="1"/>
</dbReference>
<feature type="region of interest" description="Disordered" evidence="4">
    <location>
        <begin position="448"/>
        <end position="496"/>
    </location>
</feature>
<dbReference type="Gene3D" id="3.30.200.20">
    <property type="entry name" value="Phosphorylase Kinase, domain 1"/>
    <property type="match status" value="1"/>
</dbReference>
<dbReference type="PROSITE" id="PS00107">
    <property type="entry name" value="PROTEIN_KINASE_ATP"/>
    <property type="match status" value="1"/>
</dbReference>
<protein>
    <recommendedName>
        <fullName evidence="5">Protein kinase domain-containing protein</fullName>
    </recommendedName>
</protein>
<dbReference type="GO" id="GO:0005524">
    <property type="term" value="F:ATP binding"/>
    <property type="evidence" value="ECO:0007669"/>
    <property type="project" value="UniProtKB-UniRule"/>
</dbReference>
<dbReference type="AlphaFoldDB" id="A0A2N5SSR6"/>
<dbReference type="InterPro" id="IPR000719">
    <property type="entry name" value="Prot_kinase_dom"/>
</dbReference>
<dbReference type="Gene3D" id="1.10.510.10">
    <property type="entry name" value="Transferase(Phosphotransferase) domain 1"/>
    <property type="match status" value="1"/>
</dbReference>
<dbReference type="GO" id="GO:0005737">
    <property type="term" value="C:cytoplasm"/>
    <property type="evidence" value="ECO:0007669"/>
    <property type="project" value="TreeGrafter"/>
</dbReference>
<evidence type="ECO:0000256" key="1">
    <source>
        <dbReference type="ARBA" id="ARBA00022741"/>
    </source>
</evidence>
<dbReference type="InterPro" id="IPR017441">
    <property type="entry name" value="Protein_kinase_ATP_BS"/>
</dbReference>
<dbReference type="SMART" id="SM00220">
    <property type="entry name" value="S_TKc"/>
    <property type="match status" value="1"/>
</dbReference>
<feature type="compositionally biased region" description="Polar residues" evidence="4">
    <location>
        <begin position="1"/>
        <end position="15"/>
    </location>
</feature>
<dbReference type="PROSITE" id="PS00108">
    <property type="entry name" value="PROTEIN_KINASE_ST"/>
    <property type="match status" value="1"/>
</dbReference>
<proteinExistence type="predicted"/>
<feature type="region of interest" description="Disordered" evidence="4">
    <location>
        <begin position="1"/>
        <end position="69"/>
    </location>
</feature>
<feature type="compositionally biased region" description="Pro residues" evidence="4">
    <location>
        <begin position="37"/>
        <end position="49"/>
    </location>
</feature>
<evidence type="ECO:0000256" key="2">
    <source>
        <dbReference type="ARBA" id="ARBA00022840"/>
    </source>
</evidence>
<dbReference type="GO" id="GO:0035556">
    <property type="term" value="P:intracellular signal transduction"/>
    <property type="evidence" value="ECO:0007669"/>
    <property type="project" value="TreeGrafter"/>
</dbReference>
<sequence length="619" mass="69131">MNQQSTRALTAYYSQKNNNNNKLNNNNNNNKTTSLREPPPLLLPKPSPELPIRRKKQQQTSQSPPHHNFKQTLHASLSQDGLELGQRRLNQYLLLRTIGKGSFGNVELAQDTSSFRIETTETQGKLFAIKEYSKSRMRKRARQLKHHHHPTRIKARTVDDDNSLHLSESELNSSEGIRLVRKEVAIMKKLAHPNIVSLLEVIDTDQDSLFFVLELCPYGPVMQIHANQAAESERLTESSARNVFRQIILGIEYLHFNQVIHRDIKPDNILYFENPKTHPFPRCKIVDFGVSESFAKPGDDRMHKSAGSPAFLAPEVCLGIGEGVHGRIIDIWAMGITLYALVCGRLPFEALSQMELCDKIIHDTPEFPAHLSESLLDLLRRLLNKAPRKRIQMEELRGASWVTEEGQKPMERQASDLAPVGAPTEREIAEAFSLRTIATMMKAIGKFRAKGRQQQQRRRRASQSQTGTEEEDGCTVLGFSPNSVSPSGSTSGSPLGSPLSLYAHQLVDSPQSSVHVTAEAKGVGAAEANHPRPRALSLRTRTAPEPARLLDHHPRASPEHLSHRPLLLLLPPHQFPPSLAQAVDRLQLHLPPPRLASPASIRTSPASSPLPESPPYFPP</sequence>
<dbReference type="InterPro" id="IPR011009">
    <property type="entry name" value="Kinase-like_dom_sf"/>
</dbReference>
<evidence type="ECO:0000313" key="6">
    <source>
        <dbReference type="EMBL" id="PLW16289.1"/>
    </source>
</evidence>
<accession>A0A2N5SSR6</accession>
<feature type="region of interest" description="Disordered" evidence="4">
    <location>
        <begin position="594"/>
        <end position="619"/>
    </location>
</feature>
<dbReference type="Proteomes" id="UP000235388">
    <property type="component" value="Unassembled WGS sequence"/>
</dbReference>
<dbReference type="OrthoDB" id="68483at2759"/>
<evidence type="ECO:0000256" key="4">
    <source>
        <dbReference type="SAM" id="MobiDB-lite"/>
    </source>
</evidence>
<dbReference type="PANTHER" id="PTHR24346">
    <property type="entry name" value="MAP/MICROTUBULE AFFINITY-REGULATING KINASE"/>
    <property type="match status" value="1"/>
</dbReference>
<feature type="compositionally biased region" description="Basic residues" evidence="4">
    <location>
        <begin position="448"/>
        <end position="461"/>
    </location>
</feature>
<feature type="region of interest" description="Disordered" evidence="4">
    <location>
        <begin position="402"/>
        <end position="422"/>
    </location>
</feature>
<organism evidence="6 7">
    <name type="scientific">Puccinia coronata f. sp. avenae</name>
    <dbReference type="NCBI Taxonomy" id="200324"/>
    <lineage>
        <taxon>Eukaryota</taxon>
        <taxon>Fungi</taxon>
        <taxon>Dikarya</taxon>
        <taxon>Basidiomycota</taxon>
        <taxon>Pucciniomycotina</taxon>
        <taxon>Pucciniomycetes</taxon>
        <taxon>Pucciniales</taxon>
        <taxon>Pucciniaceae</taxon>
        <taxon>Puccinia</taxon>
    </lineage>
</organism>
<feature type="binding site" evidence="3">
    <location>
        <position position="130"/>
    </location>
    <ligand>
        <name>ATP</name>
        <dbReference type="ChEBI" id="CHEBI:30616"/>
    </ligand>
</feature>
<evidence type="ECO:0000259" key="5">
    <source>
        <dbReference type="PROSITE" id="PS50011"/>
    </source>
</evidence>
<reference evidence="6 7" key="1">
    <citation type="submission" date="2017-11" db="EMBL/GenBank/DDBJ databases">
        <title>De novo assembly and phasing of dikaryotic genomes from two isolates of Puccinia coronata f. sp. avenae, the causal agent of oat crown rust.</title>
        <authorList>
            <person name="Miller M.E."/>
            <person name="Zhang Y."/>
            <person name="Omidvar V."/>
            <person name="Sperschneider J."/>
            <person name="Schwessinger B."/>
            <person name="Raley C."/>
            <person name="Palmer J.M."/>
            <person name="Garnica D."/>
            <person name="Upadhyaya N."/>
            <person name="Rathjen J."/>
            <person name="Taylor J.M."/>
            <person name="Park R.F."/>
            <person name="Dodds P.N."/>
            <person name="Hirsch C.D."/>
            <person name="Kianian S.F."/>
            <person name="Figueroa M."/>
        </authorList>
    </citation>
    <scope>NUCLEOTIDE SEQUENCE [LARGE SCALE GENOMIC DNA]</scope>
    <source>
        <strain evidence="6">12NC29</strain>
    </source>
</reference>
<keyword evidence="1 3" id="KW-0547">Nucleotide-binding</keyword>
<name>A0A2N5SSR6_9BASI</name>
<dbReference type="FunFam" id="1.10.510.10:FF:000571">
    <property type="entry name" value="Maternal embryonic leucine zipper kinase"/>
    <property type="match status" value="1"/>
</dbReference>
<feature type="compositionally biased region" description="Polar residues" evidence="4">
    <location>
        <begin position="58"/>
        <end position="69"/>
    </location>
</feature>
<feature type="compositionally biased region" description="Low complexity" evidence="4">
    <location>
        <begin position="480"/>
        <end position="496"/>
    </location>
</feature>